<gene>
    <name evidence="6" type="ORF">H0H81_001848</name>
</gene>
<keyword evidence="7" id="KW-1185">Reference proteome</keyword>
<feature type="domain" description="Methyltransferase type 11" evidence="5">
    <location>
        <begin position="61"/>
        <end position="159"/>
    </location>
</feature>
<evidence type="ECO:0000259" key="5">
    <source>
        <dbReference type="Pfam" id="PF08241"/>
    </source>
</evidence>
<sequence>MSMASEVPQTAEGFAEANRTHFDAIAHKYDDSPHAIVRSRRTAAKIREFYPFDEETTTIMEYACGTGLVSRELAPYVRRIVGVDISQGMVDQFNLRVNNQGIQKEEMEAFCAELKGEPGELRDEKFDVVVCASAYHHFKDISDVTRILAYFLKPGGALLVVDLATPEEDQAHPCQGQEYTHGNEHMHEHTHGNSHNPDQGHEHGHGHMHGPLDDHTPGSMFPESVHHIVPHRGGLSEQDMRQAFERAGLVDFRYDRGIVAQEDRRLFIAKGVKRGGV</sequence>
<evidence type="ECO:0000313" key="6">
    <source>
        <dbReference type="EMBL" id="KAG5634465.1"/>
    </source>
</evidence>
<dbReference type="Gene3D" id="3.40.50.150">
    <property type="entry name" value="Vaccinia Virus protein VP39"/>
    <property type="match status" value="1"/>
</dbReference>
<organism evidence="6 7">
    <name type="scientific">Sphagnurus paluster</name>
    <dbReference type="NCBI Taxonomy" id="117069"/>
    <lineage>
        <taxon>Eukaryota</taxon>
        <taxon>Fungi</taxon>
        <taxon>Dikarya</taxon>
        <taxon>Basidiomycota</taxon>
        <taxon>Agaricomycotina</taxon>
        <taxon>Agaricomycetes</taxon>
        <taxon>Agaricomycetidae</taxon>
        <taxon>Agaricales</taxon>
        <taxon>Tricholomatineae</taxon>
        <taxon>Lyophyllaceae</taxon>
        <taxon>Sphagnurus</taxon>
    </lineage>
</organism>
<dbReference type="Pfam" id="PF08241">
    <property type="entry name" value="Methyltransf_11"/>
    <property type="match status" value="1"/>
</dbReference>
<dbReference type="InterPro" id="IPR013216">
    <property type="entry name" value="Methyltransf_11"/>
</dbReference>
<comment type="caution">
    <text evidence="6">The sequence shown here is derived from an EMBL/GenBank/DDBJ whole genome shotgun (WGS) entry which is preliminary data.</text>
</comment>
<accession>A0A9P7FSB3</accession>
<evidence type="ECO:0000313" key="7">
    <source>
        <dbReference type="Proteomes" id="UP000717328"/>
    </source>
</evidence>
<comment type="similarity">
    <text evidence="1">Belongs to the methyltransferase superfamily.</text>
</comment>
<dbReference type="OrthoDB" id="3647at2759"/>
<dbReference type="CDD" id="cd02440">
    <property type="entry name" value="AdoMet_MTases"/>
    <property type="match status" value="1"/>
</dbReference>
<dbReference type="EMBL" id="JABCKI010006398">
    <property type="protein sequence ID" value="KAG5634465.1"/>
    <property type="molecule type" value="Genomic_DNA"/>
</dbReference>
<evidence type="ECO:0000256" key="3">
    <source>
        <dbReference type="ARBA" id="ARBA00022679"/>
    </source>
</evidence>
<dbReference type="PANTHER" id="PTHR44942">
    <property type="entry name" value="METHYLTRANSF_11 DOMAIN-CONTAINING PROTEIN"/>
    <property type="match status" value="1"/>
</dbReference>
<dbReference type="GO" id="GO:0008757">
    <property type="term" value="F:S-adenosylmethionine-dependent methyltransferase activity"/>
    <property type="evidence" value="ECO:0007669"/>
    <property type="project" value="InterPro"/>
</dbReference>
<dbReference type="SUPFAM" id="SSF53335">
    <property type="entry name" value="S-adenosyl-L-methionine-dependent methyltransferases"/>
    <property type="match status" value="1"/>
</dbReference>
<dbReference type="InterPro" id="IPR029063">
    <property type="entry name" value="SAM-dependent_MTases_sf"/>
</dbReference>
<dbReference type="Proteomes" id="UP000717328">
    <property type="component" value="Unassembled WGS sequence"/>
</dbReference>
<dbReference type="GO" id="GO:0032259">
    <property type="term" value="P:methylation"/>
    <property type="evidence" value="ECO:0007669"/>
    <property type="project" value="UniProtKB-KW"/>
</dbReference>
<reference evidence="6" key="1">
    <citation type="submission" date="2021-02" db="EMBL/GenBank/DDBJ databases">
        <authorList>
            <person name="Nieuwenhuis M."/>
            <person name="Van De Peppel L.J.J."/>
        </authorList>
    </citation>
    <scope>NUCLEOTIDE SEQUENCE</scope>
    <source>
        <strain evidence="6">D49</strain>
    </source>
</reference>
<dbReference type="AlphaFoldDB" id="A0A9P7FSB3"/>
<feature type="region of interest" description="Disordered" evidence="4">
    <location>
        <begin position="184"/>
        <end position="211"/>
    </location>
</feature>
<dbReference type="InterPro" id="IPR051052">
    <property type="entry name" value="Diverse_substrate_MTase"/>
</dbReference>
<protein>
    <recommendedName>
        <fullName evidence="5">Methyltransferase type 11 domain-containing protein</fullName>
    </recommendedName>
</protein>
<feature type="compositionally biased region" description="Basic and acidic residues" evidence="4">
    <location>
        <begin position="198"/>
        <end position="211"/>
    </location>
</feature>
<keyword evidence="3" id="KW-0808">Transferase</keyword>
<name>A0A9P7FSB3_9AGAR</name>
<dbReference type="PANTHER" id="PTHR44942:SF4">
    <property type="entry name" value="METHYLTRANSFERASE TYPE 11 DOMAIN-CONTAINING PROTEIN"/>
    <property type="match status" value="1"/>
</dbReference>
<keyword evidence="2" id="KW-0489">Methyltransferase</keyword>
<evidence type="ECO:0000256" key="2">
    <source>
        <dbReference type="ARBA" id="ARBA00022603"/>
    </source>
</evidence>
<reference evidence="6" key="2">
    <citation type="submission" date="2021-10" db="EMBL/GenBank/DDBJ databases">
        <title>Phylogenomics reveals ancestral predisposition of the termite-cultivated fungus Termitomyces towards a domesticated lifestyle.</title>
        <authorList>
            <person name="Auxier B."/>
            <person name="Grum-Grzhimaylo A."/>
            <person name="Cardenas M.E."/>
            <person name="Lodge J.D."/>
            <person name="Laessoe T."/>
            <person name="Pedersen O."/>
            <person name="Smith M.E."/>
            <person name="Kuyper T.W."/>
            <person name="Franco-Molano E.A."/>
            <person name="Baroni T.J."/>
            <person name="Aanen D.K."/>
        </authorList>
    </citation>
    <scope>NUCLEOTIDE SEQUENCE</scope>
    <source>
        <strain evidence="6">D49</strain>
    </source>
</reference>
<proteinExistence type="inferred from homology"/>
<evidence type="ECO:0000256" key="1">
    <source>
        <dbReference type="ARBA" id="ARBA00008361"/>
    </source>
</evidence>
<evidence type="ECO:0000256" key="4">
    <source>
        <dbReference type="SAM" id="MobiDB-lite"/>
    </source>
</evidence>